<evidence type="ECO:0000313" key="7">
    <source>
        <dbReference type="EMBL" id="MFD2672676.1"/>
    </source>
</evidence>
<dbReference type="PANTHER" id="PTHR48466:SF2">
    <property type="entry name" value="OS10G0509000 PROTEIN"/>
    <property type="match status" value="1"/>
</dbReference>
<keyword evidence="1" id="KW-0547">Nucleotide-binding</keyword>
<evidence type="ECO:0000313" key="8">
    <source>
        <dbReference type="Proteomes" id="UP001597497"/>
    </source>
</evidence>
<keyword evidence="4" id="KW-0175">Coiled coil</keyword>
<evidence type="ECO:0000256" key="5">
    <source>
        <dbReference type="SAM" id="MobiDB-lite"/>
    </source>
</evidence>
<dbReference type="InterPro" id="IPR000432">
    <property type="entry name" value="DNA_mismatch_repair_MutS_C"/>
</dbReference>
<dbReference type="InterPro" id="IPR027417">
    <property type="entry name" value="P-loop_NTPase"/>
</dbReference>
<feature type="compositionally biased region" description="Basic and acidic residues" evidence="5">
    <location>
        <begin position="410"/>
        <end position="423"/>
    </location>
</feature>
<proteinExistence type="predicted"/>
<gene>
    <name evidence="7" type="ORF">ACFSUC_14005</name>
</gene>
<feature type="domain" description="DNA mismatch repair proteins mutS family" evidence="6">
    <location>
        <begin position="288"/>
        <end position="304"/>
    </location>
</feature>
<dbReference type="InterPro" id="IPR036187">
    <property type="entry name" value="DNA_mismatch_repair_MutS_sf"/>
</dbReference>
<feature type="region of interest" description="Disordered" evidence="5">
    <location>
        <begin position="397"/>
        <end position="438"/>
    </location>
</feature>
<dbReference type="InterPro" id="IPR005747">
    <property type="entry name" value="MutS2"/>
</dbReference>
<dbReference type="PANTHER" id="PTHR48466">
    <property type="entry name" value="OS10G0509000 PROTEIN-RELATED"/>
    <property type="match status" value="1"/>
</dbReference>
<evidence type="ECO:0000256" key="4">
    <source>
        <dbReference type="SAM" id="Coils"/>
    </source>
</evidence>
<dbReference type="SUPFAM" id="SSF52540">
    <property type="entry name" value="P-loop containing nucleoside triphosphate hydrolases"/>
    <property type="match status" value="1"/>
</dbReference>
<keyword evidence="8" id="KW-1185">Reference proteome</keyword>
<dbReference type="Pfam" id="PF00488">
    <property type="entry name" value="MutS_V"/>
    <property type="match status" value="1"/>
</dbReference>
<name>A0ABW5RC84_9BACL</name>
<dbReference type="Gene3D" id="3.40.50.300">
    <property type="entry name" value="P-loop containing nucleotide triphosphate hydrolases"/>
    <property type="match status" value="1"/>
</dbReference>
<dbReference type="NCBIfam" id="TIGR01069">
    <property type="entry name" value="mutS2"/>
    <property type="match status" value="1"/>
</dbReference>
<keyword evidence="2" id="KW-0067">ATP-binding</keyword>
<dbReference type="RefSeq" id="WP_379930242.1">
    <property type="nucleotide sequence ID" value="NZ_JBHUMM010000043.1"/>
</dbReference>
<dbReference type="EMBL" id="JBHUMM010000043">
    <property type="protein sequence ID" value="MFD2672676.1"/>
    <property type="molecule type" value="Genomic_DNA"/>
</dbReference>
<keyword evidence="3" id="KW-0238">DNA-binding</keyword>
<protein>
    <submittedName>
        <fullName evidence="7">DNA mismatch repair protein MutS</fullName>
    </submittedName>
</protein>
<reference evidence="8" key="1">
    <citation type="journal article" date="2019" name="Int. J. Syst. Evol. Microbiol.">
        <title>The Global Catalogue of Microorganisms (GCM) 10K type strain sequencing project: providing services to taxonomists for standard genome sequencing and annotation.</title>
        <authorList>
            <consortium name="The Broad Institute Genomics Platform"/>
            <consortium name="The Broad Institute Genome Sequencing Center for Infectious Disease"/>
            <person name="Wu L."/>
            <person name="Ma J."/>
        </authorList>
    </citation>
    <scope>NUCLEOTIDE SEQUENCE [LARGE SCALE GENOMIC DNA]</scope>
    <source>
        <strain evidence="8">KCTC 33676</strain>
    </source>
</reference>
<evidence type="ECO:0000256" key="3">
    <source>
        <dbReference type="ARBA" id="ARBA00023125"/>
    </source>
</evidence>
<evidence type="ECO:0000256" key="2">
    <source>
        <dbReference type="ARBA" id="ARBA00022840"/>
    </source>
</evidence>
<evidence type="ECO:0000256" key="1">
    <source>
        <dbReference type="ARBA" id="ARBA00022741"/>
    </source>
</evidence>
<dbReference type="InterPro" id="IPR045076">
    <property type="entry name" value="MutS"/>
</dbReference>
<comment type="caution">
    <text evidence="7">The sequence shown here is derived from an EMBL/GenBank/DDBJ whole genome shotgun (WGS) entry which is preliminary data.</text>
</comment>
<dbReference type="SUPFAM" id="SSF48334">
    <property type="entry name" value="DNA repair protein MutS, domain III"/>
    <property type="match status" value="1"/>
</dbReference>
<accession>A0ABW5RC84</accession>
<sequence>MAAYGYSMLDLSHVNEQLELSIHHGQVADEASAELAKIRRKMRMLEDRIKKKLDHIMKKARSYMQEAIVSKRHDRYVIPVKKEYHKKVKGVILDESASGLTVFIEPMELQPLQTEWAEWSAAEAVEEQKILGHLTALLEEHQPQLQLNLDIVGQTDFIFAKAKYARQINGRRVQLNQDGMIVLKQAVHPFLTGKAVPLDIQMGQDYHVLIITGPNTGGKTVCLKTVGLLTLMVQSGLLIPADESSSLHIFHEMFVDIGDNQDMEQSLSTFSSHLRSIMEMLKGAHPNTLILIDEMASGTDPGEGIGLSIAVLEELYQLGATLLVTTHYNEIKHYASRTDGFENARMEFDTKTLQPRYVLTIGEAGSSYAFDIATRLGMPERIVHRARSYANRLLQDQGTVTADEQEDESPSLKRTERWKEQKRAPRPGQGDQPVPSRFSVGDRVFVPYLNEYGTVMQTENKRGQLTLLVRGEALTVLGKRVELYLSRDQLYPDDYDMDIVFEDVETRKKRKVMSKRHVEGLQIEKKPDRES</sequence>
<evidence type="ECO:0000259" key="6">
    <source>
        <dbReference type="PROSITE" id="PS00486"/>
    </source>
</evidence>
<dbReference type="SMART" id="SM00534">
    <property type="entry name" value="MUTSac"/>
    <property type="match status" value="1"/>
</dbReference>
<organism evidence="7 8">
    <name type="scientific">Marinicrinis sediminis</name>
    <dbReference type="NCBI Taxonomy" id="1652465"/>
    <lineage>
        <taxon>Bacteria</taxon>
        <taxon>Bacillati</taxon>
        <taxon>Bacillota</taxon>
        <taxon>Bacilli</taxon>
        <taxon>Bacillales</taxon>
        <taxon>Paenibacillaceae</taxon>
    </lineage>
</organism>
<dbReference type="Proteomes" id="UP001597497">
    <property type="component" value="Unassembled WGS sequence"/>
</dbReference>
<dbReference type="PROSITE" id="PS00486">
    <property type="entry name" value="DNA_MISMATCH_REPAIR_2"/>
    <property type="match status" value="1"/>
</dbReference>
<feature type="coiled-coil region" evidence="4">
    <location>
        <begin position="28"/>
        <end position="55"/>
    </location>
</feature>